<sequence length="58" mass="6899">MPRNRLSLFLKKLFCPCAKVFANFFFFSFPADQAQVVYFCYSLYKNIPVKKHIYTGCF</sequence>
<reference evidence="1" key="2">
    <citation type="journal article" date="2015" name="Fish Shellfish Immunol.">
        <title>Early steps in the European eel (Anguilla anguilla)-Vibrio vulnificus interaction in the gills: Role of the RtxA13 toxin.</title>
        <authorList>
            <person name="Callol A."/>
            <person name="Pajuelo D."/>
            <person name="Ebbesson L."/>
            <person name="Teles M."/>
            <person name="MacKenzie S."/>
            <person name="Amaro C."/>
        </authorList>
    </citation>
    <scope>NUCLEOTIDE SEQUENCE</scope>
</reference>
<accession>A0A0E9VZR4</accession>
<evidence type="ECO:0000313" key="1">
    <source>
        <dbReference type="EMBL" id="JAH83639.1"/>
    </source>
</evidence>
<proteinExistence type="predicted"/>
<name>A0A0E9VZR4_ANGAN</name>
<protein>
    <submittedName>
        <fullName evidence="1">Uncharacterized protein</fullName>
    </submittedName>
</protein>
<dbReference type="AlphaFoldDB" id="A0A0E9VZR4"/>
<reference evidence="1" key="1">
    <citation type="submission" date="2014-11" db="EMBL/GenBank/DDBJ databases">
        <authorList>
            <person name="Amaro Gonzalez C."/>
        </authorList>
    </citation>
    <scope>NUCLEOTIDE SEQUENCE</scope>
</reference>
<dbReference type="EMBL" id="GBXM01024938">
    <property type="protein sequence ID" value="JAH83639.1"/>
    <property type="molecule type" value="Transcribed_RNA"/>
</dbReference>
<organism evidence="1">
    <name type="scientific">Anguilla anguilla</name>
    <name type="common">European freshwater eel</name>
    <name type="synonym">Muraena anguilla</name>
    <dbReference type="NCBI Taxonomy" id="7936"/>
    <lineage>
        <taxon>Eukaryota</taxon>
        <taxon>Metazoa</taxon>
        <taxon>Chordata</taxon>
        <taxon>Craniata</taxon>
        <taxon>Vertebrata</taxon>
        <taxon>Euteleostomi</taxon>
        <taxon>Actinopterygii</taxon>
        <taxon>Neopterygii</taxon>
        <taxon>Teleostei</taxon>
        <taxon>Anguilliformes</taxon>
        <taxon>Anguillidae</taxon>
        <taxon>Anguilla</taxon>
    </lineage>
</organism>